<accession>A0A840VK07</accession>
<reference evidence="1 2" key="1">
    <citation type="submission" date="2020-08" db="EMBL/GenBank/DDBJ databases">
        <title>Genomic Encyclopedia of Type Strains, Phase IV (KMG-IV): sequencing the most valuable type-strain genomes for metagenomic binning, comparative biology and taxonomic classification.</title>
        <authorList>
            <person name="Goeker M."/>
        </authorList>
    </citation>
    <scope>NUCLEOTIDE SEQUENCE [LARGE SCALE GENOMIC DNA]</scope>
    <source>
        <strain evidence="1 2">DSM 27026</strain>
    </source>
</reference>
<evidence type="ECO:0000313" key="2">
    <source>
        <dbReference type="Proteomes" id="UP000553706"/>
    </source>
</evidence>
<dbReference type="RefSeq" id="WP_183266510.1">
    <property type="nucleotide sequence ID" value="NZ_JACHFJ010000007.1"/>
</dbReference>
<name>A0A840VK07_9PROT</name>
<protein>
    <submittedName>
        <fullName evidence="1">Uncharacterized protein</fullName>
    </submittedName>
</protein>
<comment type="caution">
    <text evidence="1">The sequence shown here is derived from an EMBL/GenBank/DDBJ whole genome shotgun (WGS) entry which is preliminary data.</text>
</comment>
<dbReference type="AlphaFoldDB" id="A0A840VK07"/>
<sequence>MAFSLRNLSVLAYANGFTLWHYKAGNDNFSRAAEAGYFADAADLLCEGDMVMLTSTEGGRIVSVTGEGRRIALVPMA</sequence>
<evidence type="ECO:0000313" key="1">
    <source>
        <dbReference type="EMBL" id="MBB5373505.1"/>
    </source>
</evidence>
<dbReference type="Proteomes" id="UP000553706">
    <property type="component" value="Unassembled WGS sequence"/>
</dbReference>
<organism evidence="1 2">
    <name type="scientific">Acidocella aromatica</name>
    <dbReference type="NCBI Taxonomy" id="1303579"/>
    <lineage>
        <taxon>Bacteria</taxon>
        <taxon>Pseudomonadati</taxon>
        <taxon>Pseudomonadota</taxon>
        <taxon>Alphaproteobacteria</taxon>
        <taxon>Acetobacterales</taxon>
        <taxon>Acidocellaceae</taxon>
        <taxon>Acidocella</taxon>
    </lineage>
</organism>
<gene>
    <name evidence="1" type="ORF">HNP71_001765</name>
</gene>
<proteinExistence type="predicted"/>
<keyword evidence="2" id="KW-1185">Reference proteome</keyword>
<dbReference type="EMBL" id="JACHFJ010000007">
    <property type="protein sequence ID" value="MBB5373505.1"/>
    <property type="molecule type" value="Genomic_DNA"/>
</dbReference>